<gene>
    <name evidence="2" type="ORF">NK6_4730</name>
</gene>
<accession>A0A0E4BQ55</accession>
<evidence type="ECO:0000313" key="2">
    <source>
        <dbReference type="EMBL" id="BAR57896.1"/>
    </source>
</evidence>
<dbReference type="Proteomes" id="UP000063308">
    <property type="component" value="Chromosome"/>
</dbReference>
<keyword evidence="1" id="KW-0812">Transmembrane</keyword>
<feature type="transmembrane region" description="Helical" evidence="1">
    <location>
        <begin position="100"/>
        <end position="119"/>
    </location>
</feature>
<organism evidence="2 3">
    <name type="scientific">Bradyrhizobium diazoefficiens</name>
    <dbReference type="NCBI Taxonomy" id="1355477"/>
    <lineage>
        <taxon>Bacteria</taxon>
        <taxon>Pseudomonadati</taxon>
        <taxon>Pseudomonadota</taxon>
        <taxon>Alphaproteobacteria</taxon>
        <taxon>Hyphomicrobiales</taxon>
        <taxon>Nitrobacteraceae</taxon>
        <taxon>Bradyrhizobium</taxon>
    </lineage>
</organism>
<evidence type="ECO:0000256" key="1">
    <source>
        <dbReference type="SAM" id="Phobius"/>
    </source>
</evidence>
<protein>
    <submittedName>
        <fullName evidence="2">Uncharacterized protein</fullName>
    </submittedName>
</protein>
<keyword evidence="1" id="KW-0472">Membrane</keyword>
<evidence type="ECO:0000313" key="3">
    <source>
        <dbReference type="Proteomes" id="UP000063308"/>
    </source>
</evidence>
<name>A0A0E4BQ55_9BRAD</name>
<keyword evidence="1" id="KW-1133">Transmembrane helix</keyword>
<dbReference type="EMBL" id="AP014685">
    <property type="protein sequence ID" value="BAR57896.1"/>
    <property type="molecule type" value="Genomic_DNA"/>
</dbReference>
<dbReference type="AlphaFoldDB" id="A0A0E4BQ55"/>
<reference evidence="2 3" key="1">
    <citation type="submission" date="2014-11" db="EMBL/GenBank/DDBJ databases">
        <title>Symbiosis island explosion on the genome of extra-slow-growing strains of soybean bradyrhizobia with massive insertion sequences.</title>
        <authorList>
            <person name="Iida T."/>
            <person name="Minamisawa K."/>
        </authorList>
    </citation>
    <scope>NUCLEOTIDE SEQUENCE [LARGE SCALE GENOMIC DNA]</scope>
    <source>
        <strain evidence="2 3">NK6</strain>
    </source>
</reference>
<proteinExistence type="predicted"/>
<sequence>MSATAGSGSHLDYYVDALLRPNPAASPNTTDPGAARREIAGILMKGVADGDVAGPDRTYLAQVVVARTGLSQADAEKRVSHLIDQAKTDLDNARKAAAKLSLWLTAALLIGAFAASLAATQGGRVRDLNASLTDG</sequence>